<accession>A0A1X2HKK3</accession>
<dbReference type="Proteomes" id="UP000193560">
    <property type="component" value="Unassembled WGS sequence"/>
</dbReference>
<evidence type="ECO:0000313" key="1">
    <source>
        <dbReference type="EMBL" id="ORY99642.1"/>
    </source>
</evidence>
<protein>
    <submittedName>
        <fullName evidence="1">Uncharacterized protein</fullName>
    </submittedName>
</protein>
<dbReference type="AlphaFoldDB" id="A0A1X2HKK3"/>
<organism evidence="1 2">
    <name type="scientific">Absidia repens</name>
    <dbReference type="NCBI Taxonomy" id="90262"/>
    <lineage>
        <taxon>Eukaryota</taxon>
        <taxon>Fungi</taxon>
        <taxon>Fungi incertae sedis</taxon>
        <taxon>Mucoromycota</taxon>
        <taxon>Mucoromycotina</taxon>
        <taxon>Mucoromycetes</taxon>
        <taxon>Mucorales</taxon>
        <taxon>Cunninghamellaceae</taxon>
        <taxon>Absidia</taxon>
    </lineage>
</organism>
<evidence type="ECO:0000313" key="2">
    <source>
        <dbReference type="Proteomes" id="UP000193560"/>
    </source>
</evidence>
<comment type="caution">
    <text evidence="1">The sequence shown here is derived from an EMBL/GenBank/DDBJ whole genome shotgun (WGS) entry which is preliminary data.</text>
</comment>
<name>A0A1X2HKK3_9FUNG</name>
<gene>
    <name evidence="1" type="ORF">BCR42DRAFT_399024</name>
</gene>
<sequence length="151" mass="17001">MDFFVSRDVVQVFHLDGDVHLILKEKVVKMMAKTVLSINAIFPPKLKFSYVYFVNFVANLHDRVKMCTGSFRNHDPAANHAAFVYETGLAFNLKRITVLIIVVVTVDIIDTARRSVSLNIVGVSDSVNKPLRKGSMFYTVDHTLSIKIGSR</sequence>
<proteinExistence type="predicted"/>
<reference evidence="1 2" key="1">
    <citation type="submission" date="2016-07" db="EMBL/GenBank/DDBJ databases">
        <title>Pervasive Adenine N6-methylation of Active Genes in Fungi.</title>
        <authorList>
            <consortium name="DOE Joint Genome Institute"/>
            <person name="Mondo S.J."/>
            <person name="Dannebaum R.O."/>
            <person name="Kuo R.C."/>
            <person name="Labutti K."/>
            <person name="Haridas S."/>
            <person name="Kuo A."/>
            <person name="Salamov A."/>
            <person name="Ahrendt S.R."/>
            <person name="Lipzen A."/>
            <person name="Sullivan W."/>
            <person name="Andreopoulos W.B."/>
            <person name="Clum A."/>
            <person name="Lindquist E."/>
            <person name="Daum C."/>
            <person name="Ramamoorthy G.K."/>
            <person name="Gryganskyi A."/>
            <person name="Culley D."/>
            <person name="Magnuson J.K."/>
            <person name="James T.Y."/>
            <person name="O'Malley M.A."/>
            <person name="Stajich J.E."/>
            <person name="Spatafora J.W."/>
            <person name="Visel A."/>
            <person name="Grigoriev I.V."/>
        </authorList>
    </citation>
    <scope>NUCLEOTIDE SEQUENCE [LARGE SCALE GENOMIC DNA]</scope>
    <source>
        <strain evidence="1 2">NRRL 1336</strain>
    </source>
</reference>
<dbReference type="EMBL" id="MCGE01000060">
    <property type="protein sequence ID" value="ORY99642.1"/>
    <property type="molecule type" value="Genomic_DNA"/>
</dbReference>
<keyword evidence="2" id="KW-1185">Reference proteome</keyword>